<evidence type="ECO:0000313" key="3">
    <source>
        <dbReference type="Proteomes" id="UP000247345"/>
    </source>
</evidence>
<dbReference type="AlphaFoldDB" id="A0A2P6CB01"/>
<dbReference type="OrthoDB" id="1177023at2"/>
<dbReference type="Proteomes" id="UP000247345">
    <property type="component" value="Unassembled WGS sequence"/>
</dbReference>
<feature type="signal peptide" evidence="1">
    <location>
        <begin position="1"/>
        <end position="20"/>
    </location>
</feature>
<name>A0A2P6CB01_9FLAO</name>
<keyword evidence="1" id="KW-0732">Signal</keyword>
<evidence type="ECO:0008006" key="4">
    <source>
        <dbReference type="Google" id="ProtNLM"/>
    </source>
</evidence>
<dbReference type="RefSeq" id="WP_105047684.1">
    <property type="nucleotide sequence ID" value="NZ_CP150661.1"/>
</dbReference>
<dbReference type="PROSITE" id="PS51257">
    <property type="entry name" value="PROKAR_LIPOPROTEIN"/>
    <property type="match status" value="1"/>
</dbReference>
<protein>
    <recommendedName>
        <fullName evidence="4">Fibronectin type-III domain-containing protein</fullName>
    </recommendedName>
</protein>
<organism evidence="2 3">
    <name type="scientific">Polaribacter butkevichii</name>
    <dbReference type="NCBI Taxonomy" id="218490"/>
    <lineage>
        <taxon>Bacteria</taxon>
        <taxon>Pseudomonadati</taxon>
        <taxon>Bacteroidota</taxon>
        <taxon>Flavobacteriia</taxon>
        <taxon>Flavobacteriales</taxon>
        <taxon>Flavobacteriaceae</taxon>
    </lineage>
</organism>
<sequence length="467" mass="53511">MTIKNLLLTIFVTLFLFSCSQDTDVTVPRNLQEYIEASSNNLGETFAYAASADGDASTTYIYVAPEEGATDIRYYEADSLNVDNELDFVNYRRKNVTLTDVFDGKLQRFTRTGDDENWCLVTYLLDGELYKSNPIRLKNATKPTSWTDEVTIKFPETLKPTFTWSDFGVTDNAIYFEAISKVEDNSFISGTYTLDATFQYFDTSNVEVNINTPLTPDDLVEDTEYLFTMMAISADNWVNTVIEETFIPRNLEEYLEFNSEKTLEKATAFAASASESESLTYIYYDHLVGASDMRYYETDDLDVDENDFSQYRRKNLSDGAVYGGELRRYSRTDTKESWCIVTFVVGDKLYKSAPVKIKIVNRPTEWLTDITIDFPETLKPKFTWVDGKYKESTNYLQVITDSGSTFLSGTFTEENTFQYYIDTNVIAKINLETPADLIFDDEYNVTVMGISEDNWVNLVIQESFIVE</sequence>
<accession>A0A2P6CB01</accession>
<evidence type="ECO:0000313" key="2">
    <source>
        <dbReference type="EMBL" id="PQJ72028.1"/>
    </source>
</evidence>
<evidence type="ECO:0000256" key="1">
    <source>
        <dbReference type="SAM" id="SignalP"/>
    </source>
</evidence>
<dbReference type="EMBL" id="MSCK01000001">
    <property type="protein sequence ID" value="PQJ72028.1"/>
    <property type="molecule type" value="Genomic_DNA"/>
</dbReference>
<gene>
    <name evidence="2" type="ORF">BTO14_01625</name>
</gene>
<reference evidence="2 3" key="1">
    <citation type="submission" date="2016-12" db="EMBL/GenBank/DDBJ databases">
        <title>Trade-off between light-utilization and light-protection in marine flavobacteria.</title>
        <authorList>
            <person name="Kumagai Y."/>
            <person name="Yoshizawa S."/>
            <person name="Kogure K."/>
            <person name="Iwasaki W."/>
        </authorList>
    </citation>
    <scope>NUCLEOTIDE SEQUENCE [LARGE SCALE GENOMIC DNA]</scope>
    <source>
        <strain evidence="2 3">KCTC 12100</strain>
    </source>
</reference>
<keyword evidence="3" id="KW-1185">Reference proteome</keyword>
<proteinExistence type="predicted"/>
<feature type="chain" id="PRO_5015127537" description="Fibronectin type-III domain-containing protein" evidence="1">
    <location>
        <begin position="21"/>
        <end position="467"/>
    </location>
</feature>
<comment type="caution">
    <text evidence="2">The sequence shown here is derived from an EMBL/GenBank/DDBJ whole genome shotgun (WGS) entry which is preliminary data.</text>
</comment>